<reference evidence="4" key="1">
    <citation type="submission" date="2016-10" db="EMBL/GenBank/DDBJ databases">
        <authorList>
            <person name="Varghese N."/>
            <person name="Submissions S."/>
        </authorList>
    </citation>
    <scope>NUCLEOTIDE SEQUENCE [LARGE SCALE GENOMIC DNA]</scope>
    <source>
        <strain evidence="4">CGMCC 1.10121</strain>
    </source>
</reference>
<feature type="domain" description="DUF8101" evidence="2">
    <location>
        <begin position="3"/>
        <end position="85"/>
    </location>
</feature>
<proteinExistence type="predicted"/>
<evidence type="ECO:0000259" key="2">
    <source>
        <dbReference type="Pfam" id="PF26403"/>
    </source>
</evidence>
<dbReference type="AlphaFoldDB" id="A0A1H8S1Y8"/>
<accession>A0A1H8S1Y8</accession>
<protein>
    <recommendedName>
        <fullName evidence="2">DUF8101 domain-containing protein</fullName>
    </recommendedName>
</protein>
<name>A0A1H8S1Y8_9EURY</name>
<dbReference type="OrthoDB" id="343008at2157"/>
<dbReference type="Pfam" id="PF26403">
    <property type="entry name" value="DUF8101"/>
    <property type="match status" value="1"/>
</dbReference>
<dbReference type="InterPro" id="IPR058414">
    <property type="entry name" value="DUF8101"/>
</dbReference>
<organism evidence="3 4">
    <name type="scientific">Halogranum amylolyticum</name>
    <dbReference type="NCBI Taxonomy" id="660520"/>
    <lineage>
        <taxon>Archaea</taxon>
        <taxon>Methanobacteriati</taxon>
        <taxon>Methanobacteriota</taxon>
        <taxon>Stenosarchaea group</taxon>
        <taxon>Halobacteria</taxon>
        <taxon>Halobacteriales</taxon>
        <taxon>Haloferacaceae</taxon>
    </lineage>
</organism>
<evidence type="ECO:0000313" key="4">
    <source>
        <dbReference type="Proteomes" id="UP000199126"/>
    </source>
</evidence>
<evidence type="ECO:0000313" key="3">
    <source>
        <dbReference type="EMBL" id="SEO72701.1"/>
    </source>
</evidence>
<feature type="compositionally biased region" description="Basic and acidic residues" evidence="1">
    <location>
        <begin position="21"/>
        <end position="37"/>
    </location>
</feature>
<dbReference type="Proteomes" id="UP000199126">
    <property type="component" value="Unassembled WGS sequence"/>
</dbReference>
<keyword evidence="4" id="KW-1185">Reference proteome</keyword>
<feature type="region of interest" description="Disordered" evidence="1">
    <location>
        <begin position="16"/>
        <end position="49"/>
    </location>
</feature>
<sequence>MSTLPTEIRSALAHHLSKATADAREGDAEAAADHVESVESVTREGVPSGQLRDRLLHGCAEVDDLVETDPETATEYLRSMERLLEKSESP</sequence>
<dbReference type="RefSeq" id="WP_089823740.1">
    <property type="nucleotide sequence ID" value="NZ_FODV01000004.1"/>
</dbReference>
<gene>
    <name evidence="3" type="ORF">SAMN04487948_104392</name>
</gene>
<evidence type="ECO:0000256" key="1">
    <source>
        <dbReference type="SAM" id="MobiDB-lite"/>
    </source>
</evidence>
<dbReference type="EMBL" id="FODV01000004">
    <property type="protein sequence ID" value="SEO72701.1"/>
    <property type="molecule type" value="Genomic_DNA"/>
</dbReference>